<keyword evidence="2" id="KW-1185">Reference proteome</keyword>
<comment type="caution">
    <text evidence="1">The sequence shown here is derived from an EMBL/GenBank/DDBJ whole genome shotgun (WGS) entry which is preliminary data.</text>
</comment>
<organism evidence="1 2">
    <name type="scientific">Leptospira bandrabouensis</name>
    <dbReference type="NCBI Taxonomy" id="2484903"/>
    <lineage>
        <taxon>Bacteria</taxon>
        <taxon>Pseudomonadati</taxon>
        <taxon>Spirochaetota</taxon>
        <taxon>Spirochaetia</taxon>
        <taxon>Leptospirales</taxon>
        <taxon>Leptospiraceae</taxon>
        <taxon>Leptospira</taxon>
    </lineage>
</organism>
<dbReference type="Proteomes" id="UP000297649">
    <property type="component" value="Unassembled WGS sequence"/>
</dbReference>
<reference evidence="1" key="1">
    <citation type="journal article" date="2019" name="PLoS Negl. Trop. Dis.">
        <title>Revisiting the worldwide diversity of Leptospira species in the environment.</title>
        <authorList>
            <person name="Vincent A.T."/>
            <person name="Schiettekatte O."/>
            <person name="Bourhy P."/>
            <person name="Veyrier F.J."/>
            <person name="Picardeau M."/>
        </authorList>
    </citation>
    <scope>NUCLEOTIDE SEQUENCE [LARGE SCALE GENOMIC DNA]</scope>
    <source>
        <strain evidence="1">201601109</strain>
    </source>
</reference>
<sequence length="218" mass="24858">MDEAELKSHNFQKMISLLESVDSAILKKVSDVVSSLPIDEIDIESGVKENIISVFGNKDGSFILNELKDITSEISELSDLFSEKLENVLERFLSTLFIDFEQSRIAEITKMLIPLTIGCPPIINEVRYQKVKNFSNSNFIGCKIVTSIRPVFGVSEEISEENIVTQIITHELLLRYYKNGKSKDFYVTLDEHDLEVISRTIERAKKKNTSLMRLFNAD</sequence>
<dbReference type="AlphaFoldDB" id="A0A6H3NVV2"/>
<dbReference type="RefSeq" id="WP_135781434.1">
    <property type="nucleotide sequence ID" value="NZ_RQHU01000014.1"/>
</dbReference>
<name>A0A6H3NVV2_9LEPT</name>
<evidence type="ECO:0000313" key="1">
    <source>
        <dbReference type="EMBL" id="TGN13485.1"/>
    </source>
</evidence>
<evidence type="ECO:0000313" key="2">
    <source>
        <dbReference type="Proteomes" id="UP000297649"/>
    </source>
</evidence>
<accession>A0A6H3NVV2</accession>
<proteinExistence type="predicted"/>
<protein>
    <submittedName>
        <fullName evidence="1">Uncharacterized protein</fullName>
    </submittedName>
</protein>
<gene>
    <name evidence="1" type="ORF">EHR08_11555</name>
</gene>
<dbReference type="EMBL" id="RQHU01000014">
    <property type="protein sequence ID" value="TGN13485.1"/>
    <property type="molecule type" value="Genomic_DNA"/>
</dbReference>